<accession>A0A543P9Q7</accession>
<protein>
    <recommendedName>
        <fullName evidence="1">Schlafen AlbA-2 domain-containing protein</fullName>
    </recommendedName>
</protein>
<dbReference type="AlphaFoldDB" id="A0A543P9Q7"/>
<reference evidence="2 3" key="1">
    <citation type="submission" date="2019-06" db="EMBL/GenBank/DDBJ databases">
        <title>Sequencing the genomes of 1000 actinobacteria strains.</title>
        <authorList>
            <person name="Klenk H.-P."/>
        </authorList>
    </citation>
    <scope>NUCLEOTIDE SEQUENCE [LARGE SCALE GENOMIC DNA]</scope>
    <source>
        <strain evidence="2 3">DSM 46837</strain>
    </source>
</reference>
<comment type="caution">
    <text evidence="2">The sequence shown here is derived from an EMBL/GenBank/DDBJ whole genome shotgun (WGS) entry which is preliminary data.</text>
</comment>
<feature type="domain" description="Schlafen AlbA-2" evidence="1">
    <location>
        <begin position="57"/>
        <end position="176"/>
    </location>
</feature>
<proteinExistence type="predicted"/>
<keyword evidence="3" id="KW-1185">Reference proteome</keyword>
<evidence type="ECO:0000259" key="1">
    <source>
        <dbReference type="Pfam" id="PF04326"/>
    </source>
</evidence>
<evidence type="ECO:0000313" key="3">
    <source>
        <dbReference type="Proteomes" id="UP000319865"/>
    </source>
</evidence>
<dbReference type="Gene3D" id="3.30.950.30">
    <property type="entry name" value="Schlafen, AAA domain"/>
    <property type="match status" value="1"/>
</dbReference>
<dbReference type="EMBL" id="VFQE01000001">
    <property type="protein sequence ID" value="TQN40823.1"/>
    <property type="molecule type" value="Genomic_DNA"/>
</dbReference>
<dbReference type="Proteomes" id="UP000319865">
    <property type="component" value="Unassembled WGS sequence"/>
</dbReference>
<name>A0A543P9Q7_9ACTN</name>
<sequence length="436" mass="46769">MLPTRGRLPERLASAHPGLRSVLQFAMSLYMGPTVERWTPASWGDVESAAAAGLLDETHWVELKKAVPADSKAANRELAKDLASLACDGGLLVIGIEDDSGKAGAVVGTSLAGLQDRIDQVAGAGIDPPLVVRSIPLPHPSMDGHGCLLIVLDASADGPHMVEGSYWGRGDTGKRPLIDLEVRRRLAENEQRRNAFEDRFAAARHQAPLGGPGVLHVLFRPRAGRRGALAAEVDSPRNLFHDLTVELPLDPDGWTIGELDQVRRVLHGAELSNFEVPRDRAANLKDAASQIEAHLRSARIEDDGTLFYSCSRLTYGAGQGGATPQPLMSTRGVLALTEWLTIMAGRLGDRAGYAGSWDIGLALAGLEGHSAAPANSGRLTGLYRATYPEDEYLGLTTTTATELNSNPQRVVDRLLRPAFRILGVEQQIDDMASRSS</sequence>
<organism evidence="2 3">
    <name type="scientific">Blastococcus colisei</name>
    <dbReference type="NCBI Taxonomy" id="1564162"/>
    <lineage>
        <taxon>Bacteria</taxon>
        <taxon>Bacillati</taxon>
        <taxon>Actinomycetota</taxon>
        <taxon>Actinomycetes</taxon>
        <taxon>Geodermatophilales</taxon>
        <taxon>Geodermatophilaceae</taxon>
        <taxon>Blastococcus</taxon>
    </lineage>
</organism>
<gene>
    <name evidence="2" type="ORF">FHU33_0173</name>
</gene>
<evidence type="ECO:0000313" key="2">
    <source>
        <dbReference type="EMBL" id="TQN40823.1"/>
    </source>
</evidence>
<dbReference type="Pfam" id="PF04326">
    <property type="entry name" value="SLFN_AlbA_2"/>
    <property type="match status" value="1"/>
</dbReference>
<dbReference type="InterPro" id="IPR038461">
    <property type="entry name" value="Schlafen_AlbA_2_dom_sf"/>
</dbReference>
<dbReference type="InterPro" id="IPR007421">
    <property type="entry name" value="Schlafen_AlbA_2_dom"/>
</dbReference>